<keyword evidence="2" id="KW-1185">Reference proteome</keyword>
<evidence type="ECO:0000313" key="1">
    <source>
        <dbReference type="EMBL" id="KIM67429.1"/>
    </source>
</evidence>
<name>A0A0C3EGK0_9AGAM</name>
<organism evidence="1 2">
    <name type="scientific">Scleroderma citrinum Foug A</name>
    <dbReference type="NCBI Taxonomy" id="1036808"/>
    <lineage>
        <taxon>Eukaryota</taxon>
        <taxon>Fungi</taxon>
        <taxon>Dikarya</taxon>
        <taxon>Basidiomycota</taxon>
        <taxon>Agaricomycotina</taxon>
        <taxon>Agaricomycetes</taxon>
        <taxon>Agaricomycetidae</taxon>
        <taxon>Boletales</taxon>
        <taxon>Sclerodermatineae</taxon>
        <taxon>Sclerodermataceae</taxon>
        <taxon>Scleroderma</taxon>
    </lineage>
</organism>
<reference evidence="2" key="2">
    <citation type="submission" date="2015-01" db="EMBL/GenBank/DDBJ databases">
        <title>Evolutionary Origins and Diversification of the Mycorrhizal Mutualists.</title>
        <authorList>
            <consortium name="DOE Joint Genome Institute"/>
            <consortium name="Mycorrhizal Genomics Consortium"/>
            <person name="Kohler A."/>
            <person name="Kuo A."/>
            <person name="Nagy L.G."/>
            <person name="Floudas D."/>
            <person name="Copeland A."/>
            <person name="Barry K.W."/>
            <person name="Cichocki N."/>
            <person name="Veneault-Fourrey C."/>
            <person name="LaButti K."/>
            <person name="Lindquist E.A."/>
            <person name="Lipzen A."/>
            <person name="Lundell T."/>
            <person name="Morin E."/>
            <person name="Murat C."/>
            <person name="Riley R."/>
            <person name="Ohm R."/>
            <person name="Sun H."/>
            <person name="Tunlid A."/>
            <person name="Henrissat B."/>
            <person name="Grigoriev I.V."/>
            <person name="Hibbett D.S."/>
            <person name="Martin F."/>
        </authorList>
    </citation>
    <scope>NUCLEOTIDE SEQUENCE [LARGE SCALE GENOMIC DNA]</scope>
    <source>
        <strain evidence="2">Foug A</strain>
    </source>
</reference>
<dbReference type="EMBL" id="KN822012">
    <property type="protein sequence ID" value="KIM67429.1"/>
    <property type="molecule type" value="Genomic_DNA"/>
</dbReference>
<protein>
    <submittedName>
        <fullName evidence="1">Uncharacterized protein</fullName>
    </submittedName>
</protein>
<gene>
    <name evidence="1" type="ORF">SCLCIDRAFT_20945</name>
</gene>
<dbReference type="Proteomes" id="UP000053989">
    <property type="component" value="Unassembled WGS sequence"/>
</dbReference>
<dbReference type="OrthoDB" id="2647539at2759"/>
<sequence length="321" mass="36056">MPIALGKFIPIDPPTFNKGINYSSTYFGLNFPAAWVIVLDACVKLRNIIHTSIGTGKLYDAFNSYATQFLSELEVLSGGIGQPIEKGTFPSRVMASLILVNRNHVQYDWVHRIYDNYRTESPETERSSYKRSMKDHAITLVANPKKSSLGGFALNDQDTTSEQLRARITAILGIQTYDESVTSIDFTRDVETRKPFRHPAILSMIANRLIWTRKGSSMPIIDLFPEQYMTIPDILVSSSCAYIVCALRALFPGSSGAFHMNMNLKEERAQTQLLKHFRESSRAEVVDFNLWLSTREGAGGWKANLEHVIDAANKQKGPQSK</sequence>
<dbReference type="HOGENOM" id="CLU_866422_0_0_1"/>
<evidence type="ECO:0000313" key="2">
    <source>
        <dbReference type="Proteomes" id="UP000053989"/>
    </source>
</evidence>
<accession>A0A0C3EGK0</accession>
<reference evidence="1 2" key="1">
    <citation type="submission" date="2014-04" db="EMBL/GenBank/DDBJ databases">
        <authorList>
            <consortium name="DOE Joint Genome Institute"/>
            <person name="Kuo A."/>
            <person name="Kohler A."/>
            <person name="Nagy L.G."/>
            <person name="Floudas D."/>
            <person name="Copeland A."/>
            <person name="Barry K.W."/>
            <person name="Cichocki N."/>
            <person name="Veneault-Fourrey C."/>
            <person name="LaButti K."/>
            <person name="Lindquist E.A."/>
            <person name="Lipzen A."/>
            <person name="Lundell T."/>
            <person name="Morin E."/>
            <person name="Murat C."/>
            <person name="Sun H."/>
            <person name="Tunlid A."/>
            <person name="Henrissat B."/>
            <person name="Grigoriev I.V."/>
            <person name="Hibbett D.S."/>
            <person name="Martin F."/>
            <person name="Nordberg H.P."/>
            <person name="Cantor M.N."/>
            <person name="Hua S.X."/>
        </authorList>
    </citation>
    <scope>NUCLEOTIDE SEQUENCE [LARGE SCALE GENOMIC DNA]</scope>
    <source>
        <strain evidence="1 2">Foug A</strain>
    </source>
</reference>
<proteinExistence type="predicted"/>
<dbReference type="AlphaFoldDB" id="A0A0C3EGK0"/>
<dbReference type="InParanoid" id="A0A0C3EGK0"/>